<gene>
    <name evidence="10" type="primary">106052256</name>
</gene>
<dbReference type="GO" id="GO:0004930">
    <property type="term" value="F:G protein-coupled receptor activity"/>
    <property type="evidence" value="ECO:0007669"/>
    <property type="project" value="UniProtKB-KW"/>
</dbReference>
<evidence type="ECO:0000256" key="6">
    <source>
        <dbReference type="ARBA" id="ARBA00023170"/>
    </source>
</evidence>
<evidence type="ECO:0000256" key="2">
    <source>
        <dbReference type="ARBA" id="ARBA00022692"/>
    </source>
</evidence>
<dbReference type="PANTHER" id="PTHR24243:SF208">
    <property type="entry name" value="PYROKININ-1 RECEPTOR"/>
    <property type="match status" value="1"/>
</dbReference>
<dbReference type="SUPFAM" id="SSF81321">
    <property type="entry name" value="Family A G protein-coupled receptor-like"/>
    <property type="match status" value="1"/>
</dbReference>
<protein>
    <recommendedName>
        <fullName evidence="9">G-protein coupled receptors family 1 profile domain-containing protein</fullName>
    </recommendedName>
</protein>
<proteinExistence type="predicted"/>
<dbReference type="OrthoDB" id="6276488at2759"/>
<keyword evidence="3 8" id="KW-1133">Transmembrane helix</keyword>
<feature type="domain" description="G-protein coupled receptors family 1 profile" evidence="9">
    <location>
        <begin position="42"/>
        <end position="320"/>
    </location>
</feature>
<evidence type="ECO:0000256" key="1">
    <source>
        <dbReference type="ARBA" id="ARBA00004141"/>
    </source>
</evidence>
<keyword evidence="2 8" id="KW-0812">Transmembrane</keyword>
<evidence type="ECO:0000313" key="10">
    <source>
        <dbReference type="EnsemblMetazoa" id="BGLB039772-PA"/>
    </source>
</evidence>
<name>A0A2C9M8I9_BIOGL</name>
<evidence type="ECO:0000259" key="9">
    <source>
        <dbReference type="PROSITE" id="PS50262"/>
    </source>
</evidence>
<feature type="transmembrane region" description="Helical" evidence="8">
    <location>
        <begin position="63"/>
        <end position="85"/>
    </location>
</feature>
<feature type="transmembrane region" description="Helical" evidence="8">
    <location>
        <begin position="210"/>
        <end position="234"/>
    </location>
</feature>
<dbReference type="PANTHER" id="PTHR24243">
    <property type="entry name" value="G-PROTEIN COUPLED RECEPTOR"/>
    <property type="match status" value="1"/>
</dbReference>
<dbReference type="InterPro" id="IPR017452">
    <property type="entry name" value="GPCR_Rhodpsn_7TM"/>
</dbReference>
<dbReference type="Gene3D" id="1.20.1070.10">
    <property type="entry name" value="Rhodopsin 7-helix transmembrane proteins"/>
    <property type="match status" value="1"/>
</dbReference>
<dbReference type="VEuPathDB" id="VectorBase:BGLAX_051589"/>
<keyword evidence="4" id="KW-0297">G-protein coupled receptor</keyword>
<feature type="transmembrane region" description="Helical" evidence="8">
    <location>
        <begin position="105"/>
        <end position="131"/>
    </location>
</feature>
<dbReference type="EnsemblMetazoa" id="BGLB039772-RA">
    <property type="protein sequence ID" value="BGLB039772-PA"/>
    <property type="gene ID" value="BGLB039772"/>
</dbReference>
<dbReference type="PROSITE" id="PS50262">
    <property type="entry name" value="G_PROTEIN_RECEP_F1_2"/>
    <property type="match status" value="1"/>
</dbReference>
<reference evidence="10" key="1">
    <citation type="submission" date="2020-05" db="UniProtKB">
        <authorList>
            <consortium name="EnsemblMetazoa"/>
        </authorList>
    </citation>
    <scope>IDENTIFICATION</scope>
    <source>
        <strain evidence="10">BB02</strain>
    </source>
</reference>
<dbReference type="InterPro" id="IPR000276">
    <property type="entry name" value="GPCR_Rhodpsn"/>
</dbReference>
<feature type="transmembrane region" description="Helical" evidence="8">
    <location>
        <begin position="152"/>
        <end position="174"/>
    </location>
</feature>
<dbReference type="GO" id="GO:0005886">
    <property type="term" value="C:plasma membrane"/>
    <property type="evidence" value="ECO:0007669"/>
    <property type="project" value="TreeGrafter"/>
</dbReference>
<comment type="subcellular location">
    <subcellularLocation>
        <location evidence="1">Membrane</location>
        <topology evidence="1">Multi-pass membrane protein</topology>
    </subcellularLocation>
</comment>
<sequence length="349" mass="39861">MVGSSAQETTKRIDFSDTQTRLILQILIYGVIPSVSVLGIFGNMSSIWVLARRGMQKCANIMLISLALSDMNFLIGLNSIPRLIYDVIGDMDRFAYSYALSYALYVFYNLFHIVNYASLGVSLTLPMFITLERLVAVFAPFHIQHVMTPFRTWLTIGLVNVFWYAFFIHMSFYLTFTYEYNTVLNVTVGFIGRSSYHYANLRTVLALEELMSYLMMKIPPVFTLVGCVCIGVKVKMASISRLRLTSGYAADEFPGRTTKILLAVCVVYTVTCGILSLPVHIPQYMYYTMTSDAPSNFSKIMYHVMNLVVCFNCSCNFVLYVGLNKNFRDTYKKLLWRCWQRKPNKSCAI</sequence>
<keyword evidence="5 8" id="KW-0472">Membrane</keyword>
<keyword evidence="7" id="KW-0807">Transducer</keyword>
<dbReference type="STRING" id="6526.A0A2C9M8I9"/>
<evidence type="ECO:0000256" key="8">
    <source>
        <dbReference type="SAM" id="Phobius"/>
    </source>
</evidence>
<feature type="transmembrane region" description="Helical" evidence="8">
    <location>
        <begin position="260"/>
        <end position="280"/>
    </location>
</feature>
<feature type="transmembrane region" description="Helical" evidence="8">
    <location>
        <begin position="300"/>
        <end position="323"/>
    </location>
</feature>
<dbReference type="VEuPathDB" id="VectorBase:BGLB039772"/>
<dbReference type="PRINTS" id="PR00237">
    <property type="entry name" value="GPCRRHODOPSN"/>
</dbReference>
<keyword evidence="6" id="KW-0675">Receptor</keyword>
<evidence type="ECO:0000256" key="3">
    <source>
        <dbReference type="ARBA" id="ARBA00022989"/>
    </source>
</evidence>
<evidence type="ECO:0000313" key="11">
    <source>
        <dbReference type="Proteomes" id="UP000076420"/>
    </source>
</evidence>
<dbReference type="AlphaFoldDB" id="A0A2C9M8I9"/>
<dbReference type="Pfam" id="PF00001">
    <property type="entry name" value="7tm_1"/>
    <property type="match status" value="1"/>
</dbReference>
<dbReference type="Proteomes" id="UP000076420">
    <property type="component" value="Unassembled WGS sequence"/>
</dbReference>
<evidence type="ECO:0000256" key="7">
    <source>
        <dbReference type="ARBA" id="ARBA00023224"/>
    </source>
</evidence>
<feature type="transmembrane region" description="Helical" evidence="8">
    <location>
        <begin position="26"/>
        <end position="51"/>
    </location>
</feature>
<organism evidence="10 11">
    <name type="scientific">Biomphalaria glabrata</name>
    <name type="common">Bloodfluke planorb</name>
    <name type="synonym">Freshwater snail</name>
    <dbReference type="NCBI Taxonomy" id="6526"/>
    <lineage>
        <taxon>Eukaryota</taxon>
        <taxon>Metazoa</taxon>
        <taxon>Spiralia</taxon>
        <taxon>Lophotrochozoa</taxon>
        <taxon>Mollusca</taxon>
        <taxon>Gastropoda</taxon>
        <taxon>Heterobranchia</taxon>
        <taxon>Euthyneura</taxon>
        <taxon>Panpulmonata</taxon>
        <taxon>Hygrophila</taxon>
        <taxon>Lymnaeoidea</taxon>
        <taxon>Planorbidae</taxon>
        <taxon>Biomphalaria</taxon>
    </lineage>
</organism>
<dbReference type="KEGG" id="bgt:106052256"/>
<dbReference type="RefSeq" id="XP_013063031.2">
    <property type="nucleotide sequence ID" value="XM_013207577.2"/>
</dbReference>
<accession>A0A2C9M8I9</accession>
<evidence type="ECO:0000256" key="5">
    <source>
        <dbReference type="ARBA" id="ARBA00023136"/>
    </source>
</evidence>
<evidence type="ECO:0000256" key="4">
    <source>
        <dbReference type="ARBA" id="ARBA00023040"/>
    </source>
</evidence>